<dbReference type="AlphaFoldDB" id="D5GIJ9"/>
<keyword evidence="2" id="KW-1185">Reference proteome</keyword>
<dbReference type="Proteomes" id="UP000006911">
    <property type="component" value="Unassembled WGS sequence"/>
</dbReference>
<evidence type="ECO:0000313" key="1">
    <source>
        <dbReference type="EMBL" id="CAZ84342.1"/>
    </source>
</evidence>
<dbReference type="GeneID" id="9183276"/>
<dbReference type="EMBL" id="FN430327">
    <property type="protein sequence ID" value="CAZ84342.1"/>
    <property type="molecule type" value="Genomic_DNA"/>
</dbReference>
<dbReference type="InParanoid" id="D5GIJ9"/>
<proteinExistence type="predicted"/>
<reference evidence="1 2" key="1">
    <citation type="journal article" date="2010" name="Nature">
        <title>Perigord black truffle genome uncovers evolutionary origins and mechanisms of symbiosis.</title>
        <authorList>
            <person name="Martin F."/>
            <person name="Kohler A."/>
            <person name="Murat C."/>
            <person name="Balestrini R."/>
            <person name="Coutinho P.M."/>
            <person name="Jaillon O."/>
            <person name="Montanini B."/>
            <person name="Morin E."/>
            <person name="Noel B."/>
            <person name="Percudani R."/>
            <person name="Porcel B."/>
            <person name="Rubini A."/>
            <person name="Amicucci A."/>
            <person name="Amselem J."/>
            <person name="Anthouard V."/>
            <person name="Arcioni S."/>
            <person name="Artiguenave F."/>
            <person name="Aury J.M."/>
            <person name="Ballario P."/>
            <person name="Bolchi A."/>
            <person name="Brenna A."/>
            <person name="Brun A."/>
            <person name="Buee M."/>
            <person name="Cantarel B."/>
            <person name="Chevalier G."/>
            <person name="Couloux A."/>
            <person name="Da Silva C."/>
            <person name="Denoeud F."/>
            <person name="Duplessis S."/>
            <person name="Ghignone S."/>
            <person name="Hilselberger B."/>
            <person name="Iotti M."/>
            <person name="Marcais B."/>
            <person name="Mello A."/>
            <person name="Miranda M."/>
            <person name="Pacioni G."/>
            <person name="Quesneville H."/>
            <person name="Riccioni C."/>
            <person name="Ruotolo R."/>
            <person name="Splivallo R."/>
            <person name="Stocchi V."/>
            <person name="Tisserant E."/>
            <person name="Viscomi A.R."/>
            <person name="Zambonelli A."/>
            <person name="Zampieri E."/>
            <person name="Henrissat B."/>
            <person name="Lebrun M.H."/>
            <person name="Paolocci F."/>
            <person name="Bonfante P."/>
            <person name="Ottonello S."/>
            <person name="Wincker P."/>
        </authorList>
    </citation>
    <scope>NUCLEOTIDE SEQUENCE [LARGE SCALE GENOMIC DNA]</scope>
    <source>
        <strain evidence="1 2">Mel28</strain>
    </source>
</reference>
<protein>
    <submittedName>
        <fullName evidence="1">(Perigord truffle) hypothetical protein</fullName>
    </submittedName>
</protein>
<organism evidence="1 2">
    <name type="scientific">Tuber melanosporum (strain Mel28)</name>
    <name type="common">Perigord black truffle</name>
    <dbReference type="NCBI Taxonomy" id="656061"/>
    <lineage>
        <taxon>Eukaryota</taxon>
        <taxon>Fungi</taxon>
        <taxon>Dikarya</taxon>
        <taxon>Ascomycota</taxon>
        <taxon>Pezizomycotina</taxon>
        <taxon>Pezizomycetes</taxon>
        <taxon>Pezizales</taxon>
        <taxon>Tuberaceae</taxon>
        <taxon>Tuber</taxon>
    </lineage>
</organism>
<name>D5GIJ9_TUBMM</name>
<dbReference type="KEGG" id="tml:GSTUM_00008531001"/>
<gene>
    <name evidence="1" type="ORF">GSTUM_00008531001</name>
</gene>
<evidence type="ECO:0000313" key="2">
    <source>
        <dbReference type="Proteomes" id="UP000006911"/>
    </source>
</evidence>
<dbReference type="HOGENOM" id="CLU_2374305_0_0_1"/>
<accession>D5GIJ9</accession>
<sequence length="95" mass="11165">MAWQIRLRLWSRIPEPYPCEDHGSTDCKIPCFLCKVVIRPTEAHICLRKPTRVRYFVYSTKLWIPFSESIPNGATGLSKRRSYHALIYSSWNPHS</sequence>
<dbReference type="RefSeq" id="XP_002840151.1">
    <property type="nucleotide sequence ID" value="XM_002840105.1"/>
</dbReference>